<protein>
    <submittedName>
        <fullName evidence="1">Esterase family protein</fullName>
    </submittedName>
</protein>
<name>A0A344TG73_9BACT</name>
<accession>A0A344TG73</accession>
<evidence type="ECO:0000313" key="2">
    <source>
        <dbReference type="Proteomes" id="UP000251993"/>
    </source>
</evidence>
<organism evidence="1 2">
    <name type="scientific">Runella rosea</name>
    <dbReference type="NCBI Taxonomy" id="2259595"/>
    <lineage>
        <taxon>Bacteria</taxon>
        <taxon>Pseudomonadati</taxon>
        <taxon>Bacteroidota</taxon>
        <taxon>Cytophagia</taxon>
        <taxon>Cytophagales</taxon>
        <taxon>Spirosomataceae</taxon>
        <taxon>Runella</taxon>
    </lineage>
</organism>
<dbReference type="Gene3D" id="3.40.50.1820">
    <property type="entry name" value="alpha/beta hydrolase"/>
    <property type="match status" value="1"/>
</dbReference>
<proteinExistence type="predicted"/>
<dbReference type="Proteomes" id="UP000251993">
    <property type="component" value="Chromosome"/>
</dbReference>
<dbReference type="KEGG" id="run:DR864_07795"/>
<dbReference type="AlphaFoldDB" id="A0A344TG73"/>
<dbReference type="EMBL" id="CP030850">
    <property type="protein sequence ID" value="AXE17644.1"/>
    <property type="molecule type" value="Genomic_DNA"/>
</dbReference>
<dbReference type="Pfam" id="PF00756">
    <property type="entry name" value="Esterase"/>
    <property type="match status" value="1"/>
</dbReference>
<dbReference type="InterPro" id="IPR050583">
    <property type="entry name" value="Mycobacterial_A85_antigen"/>
</dbReference>
<gene>
    <name evidence="1" type="ORF">DR864_07795</name>
</gene>
<dbReference type="PANTHER" id="PTHR48098:SF1">
    <property type="entry name" value="DIACYLGLYCEROL ACYLTRANSFERASE_MYCOLYLTRANSFERASE AG85A"/>
    <property type="match status" value="1"/>
</dbReference>
<dbReference type="SUPFAM" id="SSF53474">
    <property type="entry name" value="alpha/beta-Hydrolases"/>
    <property type="match status" value="1"/>
</dbReference>
<dbReference type="InterPro" id="IPR000801">
    <property type="entry name" value="Esterase-like"/>
</dbReference>
<dbReference type="OrthoDB" id="9803578at2"/>
<evidence type="ECO:0000313" key="1">
    <source>
        <dbReference type="EMBL" id="AXE17644.1"/>
    </source>
</evidence>
<dbReference type="InterPro" id="IPR029058">
    <property type="entry name" value="AB_hydrolase_fold"/>
</dbReference>
<reference evidence="1 2" key="1">
    <citation type="submission" date="2018-07" db="EMBL/GenBank/DDBJ databases">
        <title>Genome sequencing of Runella.</title>
        <authorList>
            <person name="Baek M.-G."/>
            <person name="Yi H."/>
        </authorList>
    </citation>
    <scope>NUCLEOTIDE SEQUENCE [LARGE SCALE GENOMIC DNA]</scope>
    <source>
        <strain evidence="1 2">HYN0085</strain>
    </source>
</reference>
<dbReference type="GO" id="GO:0016747">
    <property type="term" value="F:acyltransferase activity, transferring groups other than amino-acyl groups"/>
    <property type="evidence" value="ECO:0007669"/>
    <property type="project" value="TreeGrafter"/>
</dbReference>
<sequence length="263" mass="29633">MSQFFTVEISDPRFESDNLRLITVKSPSLKKRADITVFVPDVPVSELKGMVMLLHGVYGSHWAWTLKGGVHQTAERLINENKMPPMLLVMPSDGLFADGSGYVPHLSEDYEKWIVEDVVSVVTQQIAGRALPLFITGLSMGGYGALRLGAKYSDKFRAFSGHSSVTELGQLNQFVEDFDGLLSVAQTQESVLESILQHKVNLPPFRFDCGQEDILIDYNRQLHHSLVRHGIEHQYNEFPGGHEWPYWEEHIAESLLFFGSLCP</sequence>
<dbReference type="RefSeq" id="WP_114066429.1">
    <property type="nucleotide sequence ID" value="NZ_CP030850.1"/>
</dbReference>
<keyword evidence="2" id="KW-1185">Reference proteome</keyword>
<dbReference type="PANTHER" id="PTHR48098">
    <property type="entry name" value="ENTEROCHELIN ESTERASE-RELATED"/>
    <property type="match status" value="1"/>
</dbReference>